<accession>I7ASW7</accession>
<evidence type="ECO:0000313" key="1">
    <source>
        <dbReference type="EMBL" id="AFN83542.1"/>
    </source>
</evidence>
<dbReference type="Proteomes" id="UP000010094">
    <property type="component" value="Chromosome VIII"/>
</dbReference>
<evidence type="ECO:0000313" key="2">
    <source>
        <dbReference type="Proteomes" id="UP000010094"/>
    </source>
</evidence>
<dbReference type="OrthoDB" id="2189706at2759"/>
<evidence type="ECO:0008006" key="3">
    <source>
        <dbReference type="Google" id="ProtNLM"/>
    </source>
</evidence>
<dbReference type="VEuPathDB" id="MicrosporidiaDB:EROM_081260"/>
<name>I7ASW7_ENCRO</name>
<dbReference type="RefSeq" id="XP_009265039.1">
    <property type="nucleotide sequence ID" value="XM_009266764.1"/>
</dbReference>
<dbReference type="EMBL" id="CP003525">
    <property type="protein sequence ID" value="AFN83542.1"/>
    <property type="molecule type" value="Genomic_DNA"/>
</dbReference>
<organism evidence="1 2">
    <name type="scientific">Encephalitozoon romaleae (strain SJ-2008)</name>
    <name type="common">Microsporidian parasite</name>
    <dbReference type="NCBI Taxonomy" id="1178016"/>
    <lineage>
        <taxon>Eukaryota</taxon>
        <taxon>Fungi</taxon>
        <taxon>Fungi incertae sedis</taxon>
        <taxon>Microsporidia</taxon>
        <taxon>Unikaryonidae</taxon>
        <taxon>Encephalitozoon</taxon>
    </lineage>
</organism>
<gene>
    <name evidence="1" type="ordered locus">EROM_081260</name>
</gene>
<sequence>MEDASYLCDLSFYSSSSAGDSLIASDKMGVVHIVAPVMSTMSVDHFKKDIKFYPTDDLCFTTADMFKGIRVWDRCLGEVVYSYKEDSIKMHAYSRTGCLGAVGEGCVKLYDLRVRYNIDAIPLKMCWKAEWGEDKIYCINDECVVEYDTRNMSSMMCSEKSEAQLKKKDIEGILDFASTSKGEFCTVLREEVTYLMRISGLEVMEGTRRTSVGGKIIKIEDSFDDFVIGTVNGSTMGFYEYKDTWTHKFDGLTNVDWMWFGKNKTYMFADRKVYFMVGGYERFKTAMKGGPDTAEG</sequence>
<reference evidence="1 2" key="1">
    <citation type="journal article" date="2012" name="Proc. Natl. Acad. Sci. U.S.A.">
        <title>Gain and loss of multiple functionally related, horizontally transferred genes in the reduced genomes of two microsporidian parasites.</title>
        <authorList>
            <person name="Pombert J.-F."/>
            <person name="Selman M."/>
            <person name="Burki F."/>
            <person name="Bardell F.T."/>
            <person name="Farinelli L."/>
            <person name="Solter L.F."/>
            <person name="Whitman D.W."/>
            <person name="Weiss L.M."/>
            <person name="Corradi N."/>
            <person name="Keeling P.J."/>
        </authorList>
    </citation>
    <scope>NUCLEOTIDE SEQUENCE [LARGE SCALE GENOMIC DNA]</scope>
    <source>
        <strain evidence="1 2">SJ-2008</strain>
    </source>
</reference>
<protein>
    <recommendedName>
        <fullName evidence="3">WD40 domain-containing protein</fullName>
    </recommendedName>
</protein>
<keyword evidence="2" id="KW-1185">Reference proteome</keyword>
<dbReference type="HOGENOM" id="CLU_1069968_0_0_1"/>
<dbReference type="KEGG" id="ero:EROM_081260"/>
<dbReference type="AlphaFoldDB" id="I7ASW7"/>
<proteinExistence type="predicted"/>
<dbReference type="GeneID" id="20521861"/>